<dbReference type="PANTHER" id="PTHR11487">
    <property type="entry name" value="THIOESTERASE"/>
    <property type="match status" value="1"/>
</dbReference>
<dbReference type="InterPro" id="IPR001031">
    <property type="entry name" value="Thioesterase"/>
</dbReference>
<dbReference type="RefSeq" id="WP_202011931.1">
    <property type="nucleotide sequence ID" value="NZ_JAERRB010000005.1"/>
</dbReference>
<evidence type="ECO:0000259" key="2">
    <source>
        <dbReference type="Pfam" id="PF00975"/>
    </source>
</evidence>
<dbReference type="Gene3D" id="3.40.50.1820">
    <property type="entry name" value="alpha/beta hydrolase"/>
    <property type="match status" value="1"/>
</dbReference>
<dbReference type="PANTHER" id="PTHR11487:SF0">
    <property type="entry name" value="S-ACYL FATTY ACID SYNTHASE THIOESTERASE, MEDIUM CHAIN"/>
    <property type="match status" value="1"/>
</dbReference>
<dbReference type="InterPro" id="IPR029058">
    <property type="entry name" value="AB_hydrolase_fold"/>
</dbReference>
<dbReference type="InterPro" id="IPR012223">
    <property type="entry name" value="TEII"/>
</dbReference>
<comment type="similarity">
    <text evidence="1">Belongs to the thioesterase family.</text>
</comment>
<keyword evidence="4" id="KW-1185">Reference proteome</keyword>
<dbReference type="EMBL" id="JAERRB010000005">
    <property type="protein sequence ID" value="MBL0743053.1"/>
    <property type="molecule type" value="Genomic_DNA"/>
</dbReference>
<evidence type="ECO:0000256" key="1">
    <source>
        <dbReference type="ARBA" id="ARBA00007169"/>
    </source>
</evidence>
<feature type="domain" description="Thioesterase" evidence="2">
    <location>
        <begin position="5"/>
        <end position="227"/>
    </location>
</feature>
<reference evidence="3 4" key="1">
    <citation type="submission" date="2021-01" db="EMBL/GenBank/DDBJ databases">
        <title>Chryseolinea sp. Jin1 Genome sequencing and assembly.</title>
        <authorList>
            <person name="Kim I."/>
        </authorList>
    </citation>
    <scope>NUCLEOTIDE SEQUENCE [LARGE SCALE GENOMIC DNA]</scope>
    <source>
        <strain evidence="3 4">Jin1</strain>
    </source>
</reference>
<gene>
    <name evidence="3" type="ORF">JI741_17620</name>
</gene>
<sequence length="238" mass="26946">MKINLLCFPFAGGSKYSYNTFSKIAPRHLHIVPLDYPGRGARFKESLLTEMSRIVDDAYEFVKKHAGENYALYGHSMGTVVAYLVTKRIVRDNLPKPLHLFVTGRGGPSISDDVKPARYLLSKDKFIQAIKELGGSPAEVLDDEDIMSFFEPIFRADFQALDTYEYEPSEAFDVPITVMTGADEQVSYEQVVAWQRETTRPIVARQFPGNHFFIFDHVKEIVRIIENTVATESLVAVD</sequence>
<dbReference type="SUPFAM" id="SSF53474">
    <property type="entry name" value="alpha/beta-Hydrolases"/>
    <property type="match status" value="1"/>
</dbReference>
<evidence type="ECO:0000313" key="4">
    <source>
        <dbReference type="Proteomes" id="UP000613030"/>
    </source>
</evidence>
<name>A0ABS1KV28_9BACT</name>
<proteinExistence type="inferred from homology"/>
<dbReference type="Pfam" id="PF00975">
    <property type="entry name" value="Thioesterase"/>
    <property type="match status" value="1"/>
</dbReference>
<protein>
    <submittedName>
        <fullName evidence="3">Thioesterase</fullName>
    </submittedName>
</protein>
<comment type="caution">
    <text evidence="3">The sequence shown here is derived from an EMBL/GenBank/DDBJ whole genome shotgun (WGS) entry which is preliminary data.</text>
</comment>
<evidence type="ECO:0000313" key="3">
    <source>
        <dbReference type="EMBL" id="MBL0743053.1"/>
    </source>
</evidence>
<dbReference type="Proteomes" id="UP000613030">
    <property type="component" value="Unassembled WGS sequence"/>
</dbReference>
<organism evidence="3 4">
    <name type="scientific">Chryseolinea lacunae</name>
    <dbReference type="NCBI Taxonomy" id="2801331"/>
    <lineage>
        <taxon>Bacteria</taxon>
        <taxon>Pseudomonadati</taxon>
        <taxon>Bacteroidota</taxon>
        <taxon>Cytophagia</taxon>
        <taxon>Cytophagales</taxon>
        <taxon>Fulvivirgaceae</taxon>
        <taxon>Chryseolinea</taxon>
    </lineage>
</organism>
<accession>A0ABS1KV28</accession>